<dbReference type="OrthoDB" id="40399at2157"/>
<dbReference type="eggNOG" id="arCOG03216">
    <property type="taxonomic scope" value="Archaea"/>
</dbReference>
<gene>
    <name evidence="3" type="ordered locus">Pisl_0217</name>
</gene>
<dbReference type="InterPro" id="IPR007161">
    <property type="entry name" value="DUF364"/>
</dbReference>
<sequence>MLVKKIAEYVSQMAEGLEIVDYCVCFSGVYVVVKGPRGKALGFAHIPREDLHELGEVRPPALEEMADFVVDLHPINRALGVAMVNAVSQYHLGPVEPGDLMKYYAGDPVCLIGNMRPLAEALRRRGHQVYVFEKSPHLRFGAYSEVEERILLPRCKTVIITGMTLLNFTIDDVLAVSRGVNILTGPTAGVHPDALRGTGVHVVASIKFNIEPTIRHLKLGHYISLALHKDLGIPYTIPINT</sequence>
<dbReference type="Pfam" id="PF13938">
    <property type="entry name" value="DUF4213"/>
    <property type="match status" value="1"/>
</dbReference>
<reference evidence="3" key="1">
    <citation type="submission" date="2006-12" db="EMBL/GenBank/DDBJ databases">
        <title>Complete sequence of Pyrobaculum islandicum DSM 4184.</title>
        <authorList>
            <person name="Copeland A."/>
            <person name="Lucas S."/>
            <person name="Lapidus A."/>
            <person name="Barry K."/>
            <person name="Detter J.C."/>
            <person name="Glavina del Rio T."/>
            <person name="Dalin E."/>
            <person name="Tice H."/>
            <person name="Pitluck S."/>
            <person name="Meincke L."/>
            <person name="Brettin T."/>
            <person name="Bruce D."/>
            <person name="Han C."/>
            <person name="Tapia R."/>
            <person name="Gilna P."/>
            <person name="Schmutz J."/>
            <person name="Larimer F."/>
            <person name="Land M."/>
            <person name="Hauser L."/>
            <person name="Kyrpides N."/>
            <person name="Mikhailova N."/>
            <person name="Cozen A.E."/>
            <person name="Fitz-Gibbon S.T."/>
            <person name="House C.H."/>
            <person name="Saltikov C."/>
            <person name="Lowe T."/>
            <person name="Richardson P."/>
        </authorList>
    </citation>
    <scope>NUCLEOTIDE SEQUENCE [LARGE SCALE GENOMIC DNA]</scope>
    <source>
        <strain evidence="3">DSM 4184</strain>
    </source>
</reference>
<evidence type="ECO:0008006" key="5">
    <source>
        <dbReference type="Google" id="ProtNLM"/>
    </source>
</evidence>
<dbReference type="Proteomes" id="UP000002595">
    <property type="component" value="Chromosome"/>
</dbReference>
<dbReference type="RefSeq" id="WP_011761976.1">
    <property type="nucleotide sequence ID" value="NC_008701.1"/>
</dbReference>
<dbReference type="HOGENOM" id="CLU_094096_0_0_2"/>
<dbReference type="GeneID" id="4618151"/>
<dbReference type="EMBL" id="CP000504">
    <property type="protein sequence ID" value="ABL87399.1"/>
    <property type="molecule type" value="Genomic_DNA"/>
</dbReference>
<evidence type="ECO:0000313" key="3">
    <source>
        <dbReference type="EMBL" id="ABL87399.1"/>
    </source>
</evidence>
<proteinExistence type="predicted"/>
<feature type="domain" description="Putative heavy-metal chelation" evidence="1">
    <location>
        <begin position="99"/>
        <end position="207"/>
    </location>
</feature>
<protein>
    <recommendedName>
        <fullName evidence="5">Heavy-metal chelation domain-containing protein</fullName>
    </recommendedName>
</protein>
<dbReference type="Pfam" id="PF04016">
    <property type="entry name" value="DUF364"/>
    <property type="match status" value="1"/>
</dbReference>
<evidence type="ECO:0000313" key="4">
    <source>
        <dbReference type="Proteomes" id="UP000002595"/>
    </source>
</evidence>
<dbReference type="STRING" id="384616.Pisl_0217"/>
<name>A1RR17_PYRIL</name>
<feature type="domain" description="DUF4213" evidence="2">
    <location>
        <begin position="10"/>
        <end position="88"/>
    </location>
</feature>
<dbReference type="SUPFAM" id="SSF159713">
    <property type="entry name" value="Dhaf3308-like"/>
    <property type="match status" value="1"/>
</dbReference>
<organism evidence="3 4">
    <name type="scientific">Pyrobaculum islandicum (strain DSM 4184 / JCM 9189 / GEO3)</name>
    <dbReference type="NCBI Taxonomy" id="384616"/>
    <lineage>
        <taxon>Archaea</taxon>
        <taxon>Thermoproteota</taxon>
        <taxon>Thermoprotei</taxon>
        <taxon>Thermoproteales</taxon>
        <taxon>Thermoproteaceae</taxon>
        <taxon>Pyrobaculum</taxon>
    </lineage>
</organism>
<accession>A1RR17</accession>
<evidence type="ECO:0000259" key="1">
    <source>
        <dbReference type="Pfam" id="PF04016"/>
    </source>
</evidence>
<dbReference type="KEGG" id="pis:Pisl_0217"/>
<keyword evidence="4" id="KW-1185">Reference proteome</keyword>
<evidence type="ECO:0000259" key="2">
    <source>
        <dbReference type="Pfam" id="PF13938"/>
    </source>
</evidence>
<dbReference type="InterPro" id="IPR025251">
    <property type="entry name" value="DUF4213"/>
</dbReference>
<dbReference type="AlphaFoldDB" id="A1RR17"/>
<dbReference type="Gene3D" id="3.40.50.11590">
    <property type="match status" value="1"/>
</dbReference>